<keyword evidence="8" id="KW-0235">DNA replication</keyword>
<dbReference type="PRINTS" id="PR00228">
    <property type="entry name" value="GEMCOATCLVL1"/>
</dbReference>
<keyword evidence="17 22" id="KW-0238">DNA-binding</keyword>
<evidence type="ECO:0000256" key="12">
    <source>
        <dbReference type="ARBA" id="ARBA00022759"/>
    </source>
</evidence>
<keyword evidence="6 22" id="KW-0808">Transferase</keyword>
<keyword evidence="14 22" id="KW-0347">Helicase</keyword>
<keyword evidence="5" id="KW-0945">Host-virus interaction</keyword>
<dbReference type="KEGG" id="vg:2716759"/>
<dbReference type="GO" id="GO:0003677">
    <property type="term" value="F:DNA binding"/>
    <property type="evidence" value="ECO:0007669"/>
    <property type="project" value="UniProtKB-KW"/>
</dbReference>
<evidence type="ECO:0000256" key="10">
    <source>
        <dbReference type="ARBA" id="ARBA00022723"/>
    </source>
</evidence>
<evidence type="ECO:0000256" key="19">
    <source>
        <dbReference type="ARBA" id="ARBA00024923"/>
    </source>
</evidence>
<dbReference type="GeneID" id="2716759"/>
<keyword evidence="12 22" id="KW-0255">Endonuclease</keyword>
<dbReference type="InterPro" id="IPR001191">
    <property type="entry name" value="Gemini_AL1_REP"/>
</dbReference>
<dbReference type="GO" id="GO:0006260">
    <property type="term" value="P:DNA replication"/>
    <property type="evidence" value="ECO:0007669"/>
    <property type="project" value="UniProtKB-KW"/>
</dbReference>
<keyword evidence="4 22" id="KW-1048">Host nucleus</keyword>
<keyword evidence="16 22" id="KW-0190">Covalent protein-DNA linkage</keyword>
<comment type="cofactor">
    <cofactor evidence="22">
        <name>Mn(2+)</name>
        <dbReference type="ChEBI" id="CHEBI:29035"/>
    </cofactor>
</comment>
<dbReference type="GO" id="GO:0005524">
    <property type="term" value="F:ATP binding"/>
    <property type="evidence" value="ECO:0007669"/>
    <property type="project" value="UniProtKB-KW"/>
</dbReference>
<keyword evidence="11 22" id="KW-0547">Nucleotide-binding</keyword>
<sequence>MRAPGFRISARNIFLTYPKCSLSKEEALEQLCRIECPSDKLFIRVAQEAHQDGTMHLHALVQFKGKAQFRNARHFDLTHPHSTQVFHGNVQGAKSSSDVKSYITKDGDYVDWGTFQIDGRSARGGRQTADDAVASALNSGTVQGALNIIKELLPHNYVFQYHNLRCNLERIFAPPIAVYTSYYKPADFSQVPSVMTEWAENNVVDPSWRSDPAARPRRPMSIVVEGATRTGKTLWARSLGVHNYMCGHLDLSPKIFSNDAWYNVIDDVDPHYLKHFKEFMGAQMDWQSNIKYGKPTQIKGGIPTIFLCNPGPRSSYKEFLDEEQNESLKEWAYKNAVFITLEQPLFSTEHQGTASTSEEAQNDSA</sequence>
<dbReference type="InterPro" id="IPR022692">
    <property type="entry name" value="Gemini_AL1_REP_central"/>
</dbReference>
<dbReference type="RefSeq" id="YP_009029992.1">
    <property type="nucleotide sequence ID" value="NC_005338.2"/>
</dbReference>
<evidence type="ECO:0000256" key="18">
    <source>
        <dbReference type="ARBA" id="ARBA00023268"/>
    </source>
</evidence>
<dbReference type="GO" id="GO:0004386">
    <property type="term" value="F:helicase activity"/>
    <property type="evidence" value="ECO:0007669"/>
    <property type="project" value="UniProtKB-KW"/>
</dbReference>
<dbReference type="Proteomes" id="UP000202595">
    <property type="component" value="Genome"/>
</dbReference>
<evidence type="ECO:0000256" key="6">
    <source>
        <dbReference type="ARBA" id="ARBA00022679"/>
    </source>
</evidence>
<evidence type="ECO:0000256" key="20">
    <source>
        <dbReference type="PIRSR" id="PIRSR601191-1"/>
    </source>
</evidence>
<dbReference type="EMBL" id="KJ481204">
    <property type="protein sequence ID" value="AHY39250.1"/>
    <property type="molecule type" value="Genomic_DNA"/>
</dbReference>
<evidence type="ECO:0000256" key="2">
    <source>
        <dbReference type="ARBA" id="ARBA00006240"/>
    </source>
</evidence>
<evidence type="ECO:0000256" key="15">
    <source>
        <dbReference type="ARBA" id="ARBA00022840"/>
    </source>
</evidence>
<evidence type="ECO:0000256" key="17">
    <source>
        <dbReference type="ARBA" id="ARBA00023125"/>
    </source>
</evidence>
<dbReference type="GO" id="GO:0016779">
    <property type="term" value="F:nucleotidyltransferase activity"/>
    <property type="evidence" value="ECO:0007669"/>
    <property type="project" value="UniProtKB-KW"/>
</dbReference>
<evidence type="ECO:0000256" key="8">
    <source>
        <dbReference type="ARBA" id="ARBA00022705"/>
    </source>
</evidence>
<keyword evidence="7 22" id="KW-0548">Nucleotidyltransferase</keyword>
<evidence type="ECO:0000256" key="3">
    <source>
        <dbReference type="ARBA" id="ARBA00014531"/>
    </source>
</evidence>
<comment type="subcellular location">
    <subcellularLocation>
        <location evidence="1 22">Host nucleus</location>
    </subcellularLocation>
</comment>
<evidence type="ECO:0000256" key="1">
    <source>
        <dbReference type="ARBA" id="ARBA00004147"/>
    </source>
</evidence>
<evidence type="ECO:0000256" key="13">
    <source>
        <dbReference type="ARBA" id="ARBA00022801"/>
    </source>
</evidence>
<keyword evidence="10 21" id="KW-0479">Metal-binding</keyword>
<comment type="similarity">
    <text evidence="2 22">Belongs to the geminiviridae Rep protein family.</text>
</comment>
<evidence type="ECO:0000256" key="16">
    <source>
        <dbReference type="ARBA" id="ARBA00023124"/>
    </source>
</evidence>
<dbReference type="OrthoDB" id="9195at10239"/>
<dbReference type="SUPFAM" id="SSF55464">
    <property type="entry name" value="Origin of replication-binding domain, RBD-like"/>
    <property type="match status" value="1"/>
</dbReference>
<comment type="function">
    <text evidence="19 22">Essential for the replication of viral ssDNA. The closed circular ssDNA genome is first converted to a superhelical dsDNA. Rep binds a specific region at the genome origin of replication. It introduces an endonucleolytic nick within the conserved sequence 5'-TAATATTAC-3' in the intergenic region of the genome present in all geminiviruses, thereby initiating the rolling circle replication (RCR). Following cleavage, binds covalently to the 5'-phosphate of DNA as a tyrosyl ester. The cleavage gives rise to a free 3'-OH that serves as a primer for the cellular DNA polymerase. The polymerase synthesizes the (+) strand DNA by rolling circle mechanism. After one round of replication, a Rep-catalyzed nucleotidyl transfer reaction releases a circular single-stranded virus genome, thereby terminating the replication. Displays origin-specific DNA cleavage, nucleotidyl transferase, ATPase and helicase activities.</text>
</comment>
<evidence type="ECO:0000256" key="14">
    <source>
        <dbReference type="ARBA" id="ARBA00022806"/>
    </source>
</evidence>
<feature type="active site" description="For DNA cleavage activity" evidence="20">
    <location>
        <position position="102"/>
    </location>
</feature>
<protein>
    <recommendedName>
        <fullName evidence="3 22">Replication-associated protein</fullName>
        <shortName evidence="22">Rep</shortName>
        <ecNumber evidence="22">3.1.21.-</ecNumber>
    </recommendedName>
</protein>
<evidence type="ECO:0000256" key="22">
    <source>
        <dbReference type="RuleBase" id="RU361249"/>
    </source>
</evidence>
<evidence type="ECO:0000256" key="9">
    <source>
        <dbReference type="ARBA" id="ARBA00022722"/>
    </source>
</evidence>
<evidence type="ECO:0000256" key="7">
    <source>
        <dbReference type="ARBA" id="ARBA00022695"/>
    </source>
</evidence>
<evidence type="ECO:0000256" key="4">
    <source>
        <dbReference type="ARBA" id="ARBA00022562"/>
    </source>
</evidence>
<dbReference type="PROSITE" id="PS52020">
    <property type="entry name" value="CRESS_DNA_REP"/>
    <property type="match status" value="1"/>
</dbReference>
<organism evidence="24 25">
    <name type="scientific">Dolichos yellow mosaic virus</name>
    <dbReference type="NCBI Taxonomy" id="333968"/>
    <lineage>
        <taxon>Viruses</taxon>
        <taxon>Monodnaviria</taxon>
        <taxon>Shotokuvirae</taxon>
        <taxon>Cressdnaviricota</taxon>
        <taxon>Repensiviricetes</taxon>
        <taxon>Geplafuvirales</taxon>
        <taxon>Geminiviridae</taxon>
        <taxon>Begomovirus</taxon>
        <taxon>Begomovirus dolichoris</taxon>
    </lineage>
</organism>
<dbReference type="GO" id="GO:0046872">
    <property type="term" value="F:metal ion binding"/>
    <property type="evidence" value="ECO:0007669"/>
    <property type="project" value="UniProtKB-KW"/>
</dbReference>
<comment type="cofactor">
    <cofactor evidence="21">
        <name>Mg(2+)</name>
        <dbReference type="ChEBI" id="CHEBI:18420"/>
    </cofactor>
    <cofactor evidence="21">
        <name>Mn(2+)</name>
        <dbReference type="ChEBI" id="CHEBI:29035"/>
    </cofactor>
    <text evidence="21">Divalent metal cations, possibly Mg(2+) or Mn(2+).</text>
</comment>
<dbReference type="Pfam" id="PF00799">
    <property type="entry name" value="Gemini_AL1"/>
    <property type="match status" value="1"/>
</dbReference>
<dbReference type="GO" id="GO:0042025">
    <property type="term" value="C:host cell nucleus"/>
    <property type="evidence" value="ECO:0007669"/>
    <property type="project" value="UniProtKB-SubCell"/>
</dbReference>
<feature type="domain" description="CRESS-DNA virus Rep endonuclease" evidence="23">
    <location>
        <begin position="7"/>
        <end position="115"/>
    </location>
</feature>
<reference evidence="24 25" key="1">
    <citation type="submission" date="2014-02" db="EMBL/GenBank/DDBJ databases">
        <title>Molecular characterization of a bipartite isolate of Dolichos yellow mosaic virus from India.</title>
        <authorList>
            <person name="Akram M."/>
            <person name="Naimuddin"/>
            <person name="Agnihotri A.K."/>
            <person name="Gupta S."/>
        </authorList>
    </citation>
    <scope>NUCLEOTIDE SEQUENCE [LARGE SCALE GENOMIC DNA]</scope>
    <source>
        <strain evidence="24">DA</strain>
    </source>
</reference>
<feature type="binding site" evidence="21">
    <location>
        <position position="48"/>
    </location>
    <ligand>
        <name>a divalent metal cation</name>
        <dbReference type="ChEBI" id="CHEBI:60240"/>
    </ligand>
</feature>
<keyword evidence="18 22" id="KW-0511">Multifunctional enzyme</keyword>
<dbReference type="GO" id="GO:0016888">
    <property type="term" value="F:DNA endonuclease activity, producing 5'-phosphomonoesters"/>
    <property type="evidence" value="ECO:0007669"/>
    <property type="project" value="InterPro"/>
</dbReference>
<dbReference type="EC" id="3.1.21.-" evidence="22"/>
<dbReference type="GO" id="GO:0005198">
    <property type="term" value="F:structural molecule activity"/>
    <property type="evidence" value="ECO:0007669"/>
    <property type="project" value="InterPro"/>
</dbReference>
<keyword evidence="13 22" id="KW-0378">Hydrolase</keyword>
<dbReference type="Pfam" id="PF08283">
    <property type="entry name" value="Gemini_AL1_M"/>
    <property type="match status" value="1"/>
</dbReference>
<feature type="binding site" evidence="21">
    <location>
        <position position="106"/>
    </location>
    <ligand>
        <name>a divalent metal cation</name>
        <dbReference type="ChEBI" id="CHEBI:60240"/>
    </ligand>
</feature>
<dbReference type="Gene3D" id="3.40.1310.20">
    <property type="match status" value="1"/>
</dbReference>
<evidence type="ECO:0000313" key="25">
    <source>
        <dbReference type="Proteomes" id="UP000202595"/>
    </source>
</evidence>
<evidence type="ECO:0000256" key="21">
    <source>
        <dbReference type="PIRSR" id="PIRSR601191-2"/>
    </source>
</evidence>
<comment type="domain">
    <text evidence="22">There are 3 rolling circle replication (RCR) motifs. RCR-2 is probably involved in metal coordination. RCR-3 is required for phosphodiester bond cleavage for initiation of RCR.</text>
</comment>
<feature type="binding site" evidence="21">
    <location>
        <position position="58"/>
    </location>
    <ligand>
        <name>a divalent metal cation</name>
        <dbReference type="ChEBI" id="CHEBI:60240"/>
    </ligand>
</feature>
<comment type="subunit">
    <text evidence="22">Homooligomer.</text>
</comment>
<accession>A0A023WGY0</accession>
<dbReference type="PRINTS" id="PR00227">
    <property type="entry name" value="GEMCOATAL1"/>
</dbReference>
<feature type="binding site" evidence="21">
    <location>
        <position position="56"/>
    </location>
    <ligand>
        <name>a divalent metal cation</name>
        <dbReference type="ChEBI" id="CHEBI:60240"/>
    </ligand>
</feature>
<keyword evidence="9 22" id="KW-0540">Nuclease</keyword>
<evidence type="ECO:0000256" key="5">
    <source>
        <dbReference type="ARBA" id="ARBA00022581"/>
    </source>
</evidence>
<name>A0A023WGY0_9GEMI</name>
<keyword evidence="15 22" id="KW-0067">ATP-binding</keyword>
<dbReference type="InterPro" id="IPR001301">
    <property type="entry name" value="Gemini_AL1_CLV"/>
</dbReference>
<dbReference type="InterPro" id="IPR049912">
    <property type="entry name" value="CRESS_DNA_REP"/>
</dbReference>
<proteinExistence type="inferred from homology"/>
<evidence type="ECO:0000256" key="11">
    <source>
        <dbReference type="ARBA" id="ARBA00022741"/>
    </source>
</evidence>
<evidence type="ECO:0000259" key="23">
    <source>
        <dbReference type="PROSITE" id="PS52020"/>
    </source>
</evidence>
<evidence type="ECO:0000313" key="24">
    <source>
        <dbReference type="EMBL" id="AHY39250.1"/>
    </source>
</evidence>